<evidence type="ECO:0000256" key="2">
    <source>
        <dbReference type="ARBA" id="ARBA00004609"/>
    </source>
</evidence>
<feature type="compositionally biased region" description="Polar residues" evidence="15">
    <location>
        <begin position="557"/>
        <end position="586"/>
    </location>
</feature>
<evidence type="ECO:0000256" key="13">
    <source>
        <dbReference type="ARBA" id="ARBA00023295"/>
    </source>
</evidence>
<evidence type="ECO:0000256" key="15">
    <source>
        <dbReference type="SAM" id="MobiDB-lite"/>
    </source>
</evidence>
<evidence type="ECO:0000259" key="18">
    <source>
        <dbReference type="SMART" id="SM00768"/>
    </source>
</evidence>
<evidence type="ECO:0000256" key="11">
    <source>
        <dbReference type="ARBA" id="ARBA00023180"/>
    </source>
</evidence>
<comment type="subcellular location">
    <subcellularLocation>
        <location evidence="2">Cell membrane</location>
        <topology evidence="2">Lipid-anchor</topology>
        <topology evidence="2">GPI-anchor</topology>
    </subcellularLocation>
</comment>
<evidence type="ECO:0000313" key="19">
    <source>
        <dbReference type="Proteomes" id="UP000694886"/>
    </source>
</evidence>
<dbReference type="GO" id="GO:0005975">
    <property type="term" value="P:carbohydrate metabolic process"/>
    <property type="evidence" value="ECO:0007669"/>
    <property type="project" value="InterPro"/>
</dbReference>
<dbReference type="RefSeq" id="XP_017976821.1">
    <property type="nucleotide sequence ID" value="XM_018121332.1"/>
</dbReference>
<dbReference type="PANTHER" id="PTHR31044:SF120">
    <property type="entry name" value="CARBOHYDRATE-BINDING X8 DOMAIN SUPERFAMILY PROTEIN"/>
    <property type="match status" value="1"/>
</dbReference>
<dbReference type="KEGG" id="tcc:18600632"/>
<dbReference type="FunFam" id="1.20.58.1040:FF:000001">
    <property type="entry name" value="Glucan endo-1,3-beta-glucosidase 4"/>
    <property type="match status" value="1"/>
</dbReference>
<accession>A0AB32WDP9</accession>
<evidence type="ECO:0000256" key="8">
    <source>
        <dbReference type="ARBA" id="ARBA00022801"/>
    </source>
</evidence>
<keyword evidence="16" id="KW-0812">Transmembrane</keyword>
<keyword evidence="6" id="KW-0336">GPI-anchor</keyword>
<name>A0AB32WDP9_THECC</name>
<evidence type="ECO:0000256" key="6">
    <source>
        <dbReference type="ARBA" id="ARBA00022622"/>
    </source>
</evidence>
<proteinExistence type="inferred from homology"/>
<dbReference type="PANTHER" id="PTHR31044">
    <property type="entry name" value="BETA-1,3 GLUCANASE"/>
    <property type="match status" value="1"/>
</dbReference>
<evidence type="ECO:0000256" key="1">
    <source>
        <dbReference type="ARBA" id="ARBA00000382"/>
    </source>
</evidence>
<reference evidence="20" key="2">
    <citation type="submission" date="2025-08" db="UniProtKB">
        <authorList>
            <consortium name="RefSeq"/>
        </authorList>
    </citation>
    <scope>IDENTIFICATION</scope>
</reference>
<evidence type="ECO:0000256" key="17">
    <source>
        <dbReference type="SAM" id="SignalP"/>
    </source>
</evidence>
<keyword evidence="10" id="KW-1015">Disulfide bond</keyword>
<keyword evidence="5" id="KW-1003">Cell membrane</keyword>
<feature type="signal peptide" evidence="17">
    <location>
        <begin position="1"/>
        <end position="17"/>
    </location>
</feature>
<feature type="compositionally biased region" description="Low complexity" evidence="15">
    <location>
        <begin position="537"/>
        <end position="555"/>
    </location>
</feature>
<keyword evidence="9 16" id="KW-0472">Membrane</keyword>
<dbReference type="InterPro" id="IPR012946">
    <property type="entry name" value="X8"/>
</dbReference>
<dbReference type="GO" id="GO:0009506">
    <property type="term" value="C:plasmodesma"/>
    <property type="evidence" value="ECO:0007669"/>
    <property type="project" value="UniProtKB-ARBA"/>
</dbReference>
<dbReference type="Gramene" id="Tc05v2_t027370.2">
    <property type="protein sequence ID" value="Tc05v2_p027370.2"/>
    <property type="gene ID" value="Tc05v2_g027370"/>
</dbReference>
<reference evidence="19" key="1">
    <citation type="journal article" date="1997" name="Nucleic Acids Res.">
        <title>tRNAscan-SE: a program for improved detection of transfer RNA genes in genomic sequence.</title>
        <authorList>
            <person name="Lowe T.M."/>
            <person name="Eddy S.R."/>
        </authorList>
    </citation>
    <scope>NUCLEOTIDE SEQUENCE [LARGE SCALE GENOMIC DNA]</scope>
    <source>
        <strain evidence="19">r\B97-61/B2</strain>
    </source>
</reference>
<evidence type="ECO:0000256" key="10">
    <source>
        <dbReference type="ARBA" id="ARBA00023157"/>
    </source>
</evidence>
<feature type="region of interest" description="Disordered" evidence="15">
    <location>
        <begin position="315"/>
        <end position="339"/>
    </location>
</feature>
<sequence length="615" mass="64661">MFSLLFLSLHVLQSAKLLKLPSLSPPGTLVGFSYHARGKTAAPSTRRTMSFLQMNKVSPSQIRVFVADHKVLSPLSNSGVSVDLYLNESLVENLRSSNLSAISWLKTHLLALLPHVDIKSIVVTRINDDFRGQTELIKLLSTLKSIHSLLSSFNLHREVKVSVAFSSSFLQNIKSKTFERDLRRIFGFIKKTGSSVIVEAIVDGEMSMGDQFVQSVIEGATLATSALPYNSVPILLTMKSTAVPSPTEAAEFTAKVERCLANNIEITTRVAALYAEVSTMEDFVQNRHEGEEEKIFLSSRRELLSSVKETTHDFIIPPPTTALPTAPSSTSPVSIPPNNPTPTIVTVPSTNPITVTPTNPADTPAPIPTTTPVTVPSTNPNNPTVPITNPVTTPAPITVPGAQPVTNPVTTYPAPTGGVPVSTPVTNPVTPPATTNAPAIPGQSWCVARTGASETSLQAALDYACGMGGADCSQIQQGANCYNPNTPQNHASYAFNSYYQKNPAPTSCDFGGTATIVNTNPSSGSCIYPSSASQSTPTATPATSSSTAGAGVPGSVTPPSVLNSSTPGSATTTVFGSDTPPSVNTSTSMSAGLQPFMSCFILLTSSVAGVIFLDV</sequence>
<evidence type="ECO:0000313" key="20">
    <source>
        <dbReference type="RefSeq" id="XP_017976821.1"/>
    </source>
</evidence>
<feature type="chain" id="PRO_5044191370" description="glucan endo-1,3-beta-D-glucosidase" evidence="17">
    <location>
        <begin position="18"/>
        <end position="615"/>
    </location>
</feature>
<dbReference type="InterPro" id="IPR017853">
    <property type="entry name" value="GH"/>
</dbReference>
<evidence type="ECO:0000256" key="12">
    <source>
        <dbReference type="ARBA" id="ARBA00023288"/>
    </source>
</evidence>
<dbReference type="SMART" id="SM00768">
    <property type="entry name" value="X8"/>
    <property type="match status" value="1"/>
</dbReference>
<gene>
    <name evidence="20" type="primary">LOC18600632</name>
</gene>
<feature type="transmembrane region" description="Helical" evidence="16">
    <location>
        <begin position="593"/>
        <end position="613"/>
    </location>
</feature>
<evidence type="ECO:0000256" key="5">
    <source>
        <dbReference type="ARBA" id="ARBA00022475"/>
    </source>
</evidence>
<dbReference type="EC" id="3.2.1.39" evidence="4"/>
<keyword evidence="13" id="KW-0326">Glycosidase</keyword>
<feature type="region of interest" description="Disordered" evidence="15">
    <location>
        <begin position="537"/>
        <end position="586"/>
    </location>
</feature>
<keyword evidence="11" id="KW-0325">Glycoprotein</keyword>
<comment type="similarity">
    <text evidence="3 14">Belongs to the glycosyl hydrolase 17 family.</text>
</comment>
<dbReference type="Gene3D" id="1.20.58.1040">
    <property type="match status" value="1"/>
</dbReference>
<comment type="catalytic activity">
    <reaction evidence="1">
        <text>Hydrolysis of (1-&gt;3)-beta-D-glucosidic linkages in (1-&gt;3)-beta-D-glucans.</text>
        <dbReference type="EC" id="3.2.1.39"/>
    </reaction>
</comment>
<dbReference type="InterPro" id="IPR044788">
    <property type="entry name" value="X8_dom_prot"/>
</dbReference>
<dbReference type="GO" id="GO:0042973">
    <property type="term" value="F:glucan endo-1,3-beta-D-glucosidase activity"/>
    <property type="evidence" value="ECO:0007669"/>
    <property type="project" value="UniProtKB-EC"/>
</dbReference>
<evidence type="ECO:0000256" key="3">
    <source>
        <dbReference type="ARBA" id="ARBA00008773"/>
    </source>
</evidence>
<evidence type="ECO:0000256" key="4">
    <source>
        <dbReference type="ARBA" id="ARBA00012780"/>
    </source>
</evidence>
<dbReference type="Pfam" id="PF00332">
    <property type="entry name" value="Glyco_hydro_17"/>
    <property type="match status" value="1"/>
</dbReference>
<dbReference type="Proteomes" id="UP000694886">
    <property type="component" value="Chromosome 5"/>
</dbReference>
<keyword evidence="12" id="KW-0449">Lipoprotein</keyword>
<evidence type="ECO:0000256" key="9">
    <source>
        <dbReference type="ARBA" id="ARBA00023136"/>
    </source>
</evidence>
<dbReference type="Gene3D" id="3.20.20.80">
    <property type="entry name" value="Glycosidases"/>
    <property type="match status" value="1"/>
</dbReference>
<protein>
    <recommendedName>
        <fullName evidence="4">glucan endo-1,3-beta-D-glucosidase</fullName>
        <ecNumber evidence="4">3.2.1.39</ecNumber>
    </recommendedName>
</protein>
<keyword evidence="7 17" id="KW-0732">Signal</keyword>
<dbReference type="AlphaFoldDB" id="A0AB32WDP9"/>
<dbReference type="GeneID" id="18600632"/>
<dbReference type="PRINTS" id="PR01217">
    <property type="entry name" value="PRICHEXTENSN"/>
</dbReference>
<feature type="compositionally biased region" description="Low complexity" evidence="15">
    <location>
        <begin position="322"/>
        <end position="333"/>
    </location>
</feature>
<feature type="domain" description="X8" evidence="18">
    <location>
        <begin position="444"/>
        <end position="528"/>
    </location>
</feature>
<keyword evidence="8" id="KW-0378">Hydrolase</keyword>
<dbReference type="Pfam" id="PF07983">
    <property type="entry name" value="X8"/>
    <property type="match status" value="1"/>
</dbReference>
<organism evidence="19 20">
    <name type="scientific">Theobroma cacao</name>
    <name type="common">Cacao</name>
    <name type="synonym">Cocoa</name>
    <dbReference type="NCBI Taxonomy" id="3641"/>
    <lineage>
        <taxon>Eukaryota</taxon>
        <taxon>Viridiplantae</taxon>
        <taxon>Streptophyta</taxon>
        <taxon>Embryophyta</taxon>
        <taxon>Tracheophyta</taxon>
        <taxon>Spermatophyta</taxon>
        <taxon>Magnoliopsida</taxon>
        <taxon>eudicotyledons</taxon>
        <taxon>Gunneridae</taxon>
        <taxon>Pentapetalae</taxon>
        <taxon>rosids</taxon>
        <taxon>malvids</taxon>
        <taxon>Malvales</taxon>
        <taxon>Malvaceae</taxon>
        <taxon>Byttnerioideae</taxon>
        <taxon>Theobroma</taxon>
    </lineage>
</organism>
<dbReference type="SUPFAM" id="SSF51445">
    <property type="entry name" value="(Trans)glycosidases"/>
    <property type="match status" value="1"/>
</dbReference>
<evidence type="ECO:0000256" key="7">
    <source>
        <dbReference type="ARBA" id="ARBA00022729"/>
    </source>
</evidence>
<evidence type="ECO:0000256" key="14">
    <source>
        <dbReference type="RuleBase" id="RU004335"/>
    </source>
</evidence>
<dbReference type="GO" id="GO:0098552">
    <property type="term" value="C:side of membrane"/>
    <property type="evidence" value="ECO:0007669"/>
    <property type="project" value="UniProtKB-KW"/>
</dbReference>
<dbReference type="GO" id="GO:0005886">
    <property type="term" value="C:plasma membrane"/>
    <property type="evidence" value="ECO:0007669"/>
    <property type="project" value="UniProtKB-SubCell"/>
</dbReference>
<evidence type="ECO:0000256" key="16">
    <source>
        <dbReference type="SAM" id="Phobius"/>
    </source>
</evidence>
<keyword evidence="16" id="KW-1133">Transmembrane helix</keyword>
<dbReference type="InterPro" id="IPR000490">
    <property type="entry name" value="Glyco_hydro_17"/>
</dbReference>